<evidence type="ECO:0000256" key="1">
    <source>
        <dbReference type="ARBA" id="ARBA00005054"/>
    </source>
</evidence>
<dbReference type="GO" id="GO:0006189">
    <property type="term" value="P:'de novo' IMP biosynthetic process"/>
    <property type="evidence" value="ECO:0007669"/>
    <property type="project" value="TreeGrafter"/>
</dbReference>
<dbReference type="PANTHER" id="PTHR43369:SF2">
    <property type="entry name" value="PHOSPHORIBOSYLGLYCINAMIDE FORMYLTRANSFERASE"/>
    <property type="match status" value="1"/>
</dbReference>
<proteinExistence type="predicted"/>
<evidence type="ECO:0000256" key="4">
    <source>
        <dbReference type="ARBA" id="ARBA00022755"/>
    </source>
</evidence>
<feature type="domain" description="Formyl transferase N-terminal" evidence="5">
    <location>
        <begin position="8"/>
        <end position="177"/>
    </location>
</feature>
<accession>A0A6S6WRZ2</accession>
<sequence>MKSRSKIKVVFIVSTGGSVIKRAFDDGFFAENDIQIVSDRKCGAISFAKENGIDSLVLESKTGSGFSRRLFDAFPKNNNELFVSFYTRLLTPIFLNAHPGRVINFHPSILPACPGQKGFEDTINSGSMFIGSTVHFIDEGIDTGKPLLQAAAPRNITLSVERLRHRVFLQQVISLVQIVRWFNNKSINYSSQNGVVSIAGAEYLVGEFSPNLDSDLRSLWDSILRDAS</sequence>
<dbReference type="GO" id="GO:0004644">
    <property type="term" value="F:phosphoribosylglycinamide formyltransferase activity"/>
    <property type="evidence" value="ECO:0007669"/>
    <property type="project" value="UniProtKB-EC"/>
</dbReference>
<name>A0A6S6WRZ2_9GAMM</name>
<dbReference type="Pfam" id="PF00551">
    <property type="entry name" value="Formyl_trans_N"/>
    <property type="match status" value="1"/>
</dbReference>
<dbReference type="SUPFAM" id="SSF53328">
    <property type="entry name" value="Formyltransferase"/>
    <property type="match status" value="1"/>
</dbReference>
<evidence type="ECO:0000256" key="2">
    <source>
        <dbReference type="ARBA" id="ARBA00012254"/>
    </source>
</evidence>
<evidence type="ECO:0000313" key="6">
    <source>
        <dbReference type="EMBL" id="CAB0151208.1"/>
    </source>
</evidence>
<dbReference type="GO" id="GO:0005829">
    <property type="term" value="C:cytosol"/>
    <property type="evidence" value="ECO:0007669"/>
    <property type="project" value="TreeGrafter"/>
</dbReference>
<gene>
    <name evidence="6" type="primary">purN_2</name>
    <name evidence="6" type="ORF">PSI9734_01621</name>
</gene>
<keyword evidence="3 6" id="KW-0808">Transferase</keyword>
<reference evidence="6 7" key="1">
    <citation type="submission" date="2020-02" db="EMBL/GenBank/DDBJ databases">
        <authorList>
            <person name="Rodrigo-Torres L."/>
            <person name="Arahal R. D."/>
            <person name="Lucena T."/>
        </authorList>
    </citation>
    <scope>NUCLEOTIDE SEQUENCE [LARGE SCALE GENOMIC DNA]</scope>
    <source>
        <strain evidence="6 7">CECT 9734</strain>
    </source>
</reference>
<dbReference type="PANTHER" id="PTHR43369">
    <property type="entry name" value="PHOSPHORIBOSYLGLYCINAMIDE FORMYLTRANSFERASE"/>
    <property type="match status" value="1"/>
</dbReference>
<evidence type="ECO:0000259" key="5">
    <source>
        <dbReference type="Pfam" id="PF00551"/>
    </source>
</evidence>
<dbReference type="InterPro" id="IPR036477">
    <property type="entry name" value="Formyl_transf_N_sf"/>
</dbReference>
<evidence type="ECO:0000256" key="3">
    <source>
        <dbReference type="ARBA" id="ARBA00022679"/>
    </source>
</evidence>
<dbReference type="Gene3D" id="3.40.50.170">
    <property type="entry name" value="Formyl transferase, N-terminal domain"/>
    <property type="match status" value="1"/>
</dbReference>
<dbReference type="EMBL" id="CADCXY010000003">
    <property type="protein sequence ID" value="CAB0151208.1"/>
    <property type="molecule type" value="Genomic_DNA"/>
</dbReference>
<organism evidence="6 7">
    <name type="scientific">Pseudidiomarina piscicola</name>
    <dbReference type="NCBI Taxonomy" id="2614830"/>
    <lineage>
        <taxon>Bacteria</taxon>
        <taxon>Pseudomonadati</taxon>
        <taxon>Pseudomonadota</taxon>
        <taxon>Gammaproteobacteria</taxon>
        <taxon>Alteromonadales</taxon>
        <taxon>Idiomarinaceae</taxon>
        <taxon>Pseudidiomarina</taxon>
    </lineage>
</organism>
<keyword evidence="4" id="KW-0658">Purine biosynthesis</keyword>
<dbReference type="Proteomes" id="UP000481517">
    <property type="component" value="Unassembled WGS sequence"/>
</dbReference>
<keyword evidence="7" id="KW-1185">Reference proteome</keyword>
<dbReference type="AlphaFoldDB" id="A0A6S6WRZ2"/>
<dbReference type="EC" id="2.1.2.2" evidence="2"/>
<dbReference type="InterPro" id="IPR002376">
    <property type="entry name" value="Formyl_transf_N"/>
</dbReference>
<comment type="pathway">
    <text evidence="1">Purine metabolism; IMP biosynthesis via de novo pathway; N(2)-formyl-N(1)-(5-phospho-D-ribosyl)glycinamide from N(1)-(5-phospho-D-ribosyl)glycinamide (10-formyl THF route): step 1/1.</text>
</comment>
<protein>
    <recommendedName>
        <fullName evidence="2">phosphoribosylglycinamide formyltransferase 1</fullName>
        <ecNumber evidence="2">2.1.2.2</ecNumber>
    </recommendedName>
</protein>
<dbReference type="RefSeq" id="WP_173920595.1">
    <property type="nucleotide sequence ID" value="NZ_CADCXY010000003.1"/>
</dbReference>
<evidence type="ECO:0000313" key="7">
    <source>
        <dbReference type="Proteomes" id="UP000481517"/>
    </source>
</evidence>